<feature type="region of interest" description="Disordered" evidence="1">
    <location>
        <begin position="107"/>
        <end position="141"/>
    </location>
</feature>
<name>A0AAE0L1Z2_9CHLO</name>
<feature type="compositionally biased region" description="Basic and acidic residues" evidence="1">
    <location>
        <begin position="78"/>
        <end position="92"/>
    </location>
</feature>
<dbReference type="AlphaFoldDB" id="A0AAE0L1Z2"/>
<feature type="region of interest" description="Disordered" evidence="1">
    <location>
        <begin position="73"/>
        <end position="92"/>
    </location>
</feature>
<dbReference type="Proteomes" id="UP001190700">
    <property type="component" value="Unassembled WGS sequence"/>
</dbReference>
<reference evidence="2 3" key="1">
    <citation type="journal article" date="2015" name="Genome Biol. Evol.">
        <title>Comparative Genomics of a Bacterivorous Green Alga Reveals Evolutionary Causalities and Consequences of Phago-Mixotrophic Mode of Nutrition.</title>
        <authorList>
            <person name="Burns J.A."/>
            <person name="Paasch A."/>
            <person name="Narechania A."/>
            <person name="Kim E."/>
        </authorList>
    </citation>
    <scope>NUCLEOTIDE SEQUENCE [LARGE SCALE GENOMIC DNA]</scope>
    <source>
        <strain evidence="2 3">PLY_AMNH</strain>
    </source>
</reference>
<organism evidence="2 3">
    <name type="scientific">Cymbomonas tetramitiformis</name>
    <dbReference type="NCBI Taxonomy" id="36881"/>
    <lineage>
        <taxon>Eukaryota</taxon>
        <taxon>Viridiplantae</taxon>
        <taxon>Chlorophyta</taxon>
        <taxon>Pyramimonadophyceae</taxon>
        <taxon>Pyramimonadales</taxon>
        <taxon>Pyramimonadaceae</taxon>
        <taxon>Cymbomonas</taxon>
    </lineage>
</organism>
<sequence>MNKTTYSNKWRRTIKKVSALRRLAVWKTPEQSHKTVDVDSQVNLLDRYEGDGLDPALKERFREFMATKGSSVLETPEAAEKKEAEIRSERKSMRTLFKRASHVLRFGREPEPAPPEPAPPPASATPPAEALPNAGWEPESPTVAWSPRMARNSFSNLKQSVQQSAVVKNLVKSFGVMAARLSRSNVAETEFSEAPRRGMAQAVGSCAGATWGNAAGSGLPCRRHVGECRRQ</sequence>
<gene>
    <name evidence="2" type="ORF">CYMTET_22740</name>
</gene>
<protein>
    <submittedName>
        <fullName evidence="2">Uncharacterized protein</fullName>
    </submittedName>
</protein>
<evidence type="ECO:0000313" key="3">
    <source>
        <dbReference type="Proteomes" id="UP001190700"/>
    </source>
</evidence>
<accession>A0AAE0L1Z2</accession>
<evidence type="ECO:0000256" key="1">
    <source>
        <dbReference type="SAM" id="MobiDB-lite"/>
    </source>
</evidence>
<keyword evidence="3" id="KW-1185">Reference proteome</keyword>
<comment type="caution">
    <text evidence="2">The sequence shown here is derived from an EMBL/GenBank/DDBJ whole genome shotgun (WGS) entry which is preliminary data.</text>
</comment>
<evidence type="ECO:0000313" key="2">
    <source>
        <dbReference type="EMBL" id="KAK3268775.1"/>
    </source>
</evidence>
<proteinExistence type="predicted"/>
<feature type="compositionally biased region" description="Pro residues" evidence="1">
    <location>
        <begin position="112"/>
        <end position="124"/>
    </location>
</feature>
<dbReference type="EMBL" id="LGRX02011593">
    <property type="protein sequence ID" value="KAK3268775.1"/>
    <property type="molecule type" value="Genomic_DNA"/>
</dbReference>